<dbReference type="InParanoid" id="A0A1X7STI8"/>
<dbReference type="InterPro" id="IPR003162">
    <property type="entry name" value="TFIID-31"/>
</dbReference>
<dbReference type="AlphaFoldDB" id="A0A1X7STI8"/>
<proteinExistence type="predicted"/>
<evidence type="ECO:0000313" key="1">
    <source>
        <dbReference type="EnsemblMetazoa" id="Aqu2.1.05320_001"/>
    </source>
</evidence>
<dbReference type="Pfam" id="PF02291">
    <property type="entry name" value="TFIID-31kDa"/>
    <property type="match status" value="1"/>
</dbReference>
<dbReference type="Gene3D" id="1.10.20.10">
    <property type="entry name" value="Histone, subunit A"/>
    <property type="match status" value="1"/>
</dbReference>
<dbReference type="InterPro" id="IPR009072">
    <property type="entry name" value="Histone-fold"/>
</dbReference>
<dbReference type="GO" id="GO:0006352">
    <property type="term" value="P:DNA-templated transcription initiation"/>
    <property type="evidence" value="ECO:0007669"/>
    <property type="project" value="InterPro"/>
</dbReference>
<protein>
    <submittedName>
        <fullName evidence="1">Uncharacterized protein</fullName>
    </submittedName>
</protein>
<accession>A0A1X7STI8</accession>
<dbReference type="GO" id="GO:0046982">
    <property type="term" value="F:protein heterodimerization activity"/>
    <property type="evidence" value="ECO:0007669"/>
    <property type="project" value="InterPro"/>
</dbReference>
<sequence length="48" mass="5271">MASGGSDRGSDSRDGAVMEGILKEMGVTEYEPNVVHQMMELSYSKNYL</sequence>
<organism evidence="1">
    <name type="scientific">Amphimedon queenslandica</name>
    <name type="common">Sponge</name>
    <dbReference type="NCBI Taxonomy" id="400682"/>
    <lineage>
        <taxon>Eukaryota</taxon>
        <taxon>Metazoa</taxon>
        <taxon>Porifera</taxon>
        <taxon>Demospongiae</taxon>
        <taxon>Heteroscleromorpha</taxon>
        <taxon>Haplosclerida</taxon>
        <taxon>Niphatidae</taxon>
        <taxon>Amphimedon</taxon>
    </lineage>
</organism>
<dbReference type="EnsemblMetazoa" id="Aqu2.1.05320_001">
    <property type="protein sequence ID" value="Aqu2.1.05320_001"/>
    <property type="gene ID" value="Aqu2.1.05320"/>
</dbReference>
<reference evidence="1" key="1">
    <citation type="submission" date="2017-05" db="UniProtKB">
        <authorList>
            <consortium name="EnsemblMetazoa"/>
        </authorList>
    </citation>
    <scope>IDENTIFICATION</scope>
</reference>
<name>A0A1X7STI8_AMPQE</name>